<dbReference type="InterPro" id="IPR058625">
    <property type="entry name" value="MdtA-like_BSH"/>
</dbReference>
<comment type="subcellular location">
    <subcellularLocation>
        <location evidence="1">Cell envelope</location>
    </subcellularLocation>
</comment>
<name>A0A844FZM7_9BACT</name>
<dbReference type="Gene3D" id="2.40.30.170">
    <property type="match status" value="1"/>
</dbReference>
<keyword evidence="3" id="KW-0175">Coiled coil</keyword>
<dbReference type="GO" id="GO:0005886">
    <property type="term" value="C:plasma membrane"/>
    <property type="evidence" value="ECO:0007669"/>
    <property type="project" value="TreeGrafter"/>
</dbReference>
<proteinExistence type="inferred from homology"/>
<dbReference type="RefSeq" id="WP_106054496.1">
    <property type="nucleotide sequence ID" value="NZ_CALXOB010000038.1"/>
</dbReference>
<keyword evidence="4" id="KW-0732">Signal</keyword>
<evidence type="ECO:0000259" key="7">
    <source>
        <dbReference type="Pfam" id="PF25944"/>
    </source>
</evidence>
<feature type="coiled-coil region" evidence="3">
    <location>
        <begin position="102"/>
        <end position="167"/>
    </location>
</feature>
<dbReference type="Pfam" id="PF25967">
    <property type="entry name" value="RND-MFP_C"/>
    <property type="match status" value="1"/>
</dbReference>
<protein>
    <submittedName>
        <fullName evidence="9">Efflux RND transporter periplasmic adaptor subunit</fullName>
    </submittedName>
</protein>
<dbReference type="PANTHER" id="PTHR30158">
    <property type="entry name" value="ACRA/E-RELATED COMPONENT OF DRUG EFFLUX TRANSPORTER"/>
    <property type="match status" value="1"/>
</dbReference>
<feature type="domain" description="Multidrug resistance protein MdtA-like C-terminal permuted SH3" evidence="8">
    <location>
        <begin position="300"/>
        <end position="353"/>
    </location>
</feature>
<evidence type="ECO:0000259" key="6">
    <source>
        <dbReference type="Pfam" id="PF25917"/>
    </source>
</evidence>
<dbReference type="Gene3D" id="2.40.420.20">
    <property type="match status" value="1"/>
</dbReference>
<dbReference type="InterPro" id="IPR058627">
    <property type="entry name" value="MdtA-like_C"/>
</dbReference>
<evidence type="ECO:0000313" key="10">
    <source>
        <dbReference type="Proteomes" id="UP000435649"/>
    </source>
</evidence>
<feature type="domain" description="Multidrug resistance protein MdtA-like alpha-helical hairpin" evidence="5">
    <location>
        <begin position="103"/>
        <end position="171"/>
    </location>
</feature>
<feature type="signal peptide" evidence="4">
    <location>
        <begin position="1"/>
        <end position="27"/>
    </location>
</feature>
<comment type="caution">
    <text evidence="9">The sequence shown here is derived from an EMBL/GenBank/DDBJ whole genome shotgun (WGS) entry which is preliminary data.</text>
</comment>
<dbReference type="GO" id="GO:0030313">
    <property type="term" value="C:cell envelope"/>
    <property type="evidence" value="ECO:0007669"/>
    <property type="project" value="UniProtKB-SubCell"/>
</dbReference>
<gene>
    <name evidence="9" type="ORF">FYJ85_05840</name>
</gene>
<dbReference type="GO" id="GO:0022857">
    <property type="term" value="F:transmembrane transporter activity"/>
    <property type="evidence" value="ECO:0007669"/>
    <property type="project" value="InterPro"/>
</dbReference>
<evidence type="ECO:0000259" key="8">
    <source>
        <dbReference type="Pfam" id="PF25967"/>
    </source>
</evidence>
<evidence type="ECO:0000256" key="3">
    <source>
        <dbReference type="SAM" id="Coils"/>
    </source>
</evidence>
<dbReference type="Pfam" id="PF25944">
    <property type="entry name" value="Beta-barrel_RND"/>
    <property type="match status" value="1"/>
</dbReference>
<organism evidence="9 10">
    <name type="scientific">Victivallis lenta</name>
    <dbReference type="NCBI Taxonomy" id="2606640"/>
    <lineage>
        <taxon>Bacteria</taxon>
        <taxon>Pseudomonadati</taxon>
        <taxon>Lentisphaerota</taxon>
        <taxon>Lentisphaeria</taxon>
        <taxon>Victivallales</taxon>
        <taxon>Victivallaceae</taxon>
        <taxon>Victivallis</taxon>
    </lineage>
</organism>
<sequence>MNLSVRKALTGILFGAALLPASGTLSAAAPQAQAPSVRVEEVTMIDRSEPKTYVGTVAAADTVNIVARVSGTMEKAPFKEGSMVRKGDLLFEIEDTIYAANVRSAKSVLAQMEAEYAFAQKEYERYQKLIETQATAQTTYDSSLRTLKSYEAKIEEAKADLIRAENDLSYTKIYSPLDGRIGSNIYSEGNYITPETGTLATIVRYDPVKIKFSMSEADFFRHFGNGNQSKSELQISRADGQPFKHEARLDFIDNRVDSNTGTLMLQFEAPNPEMELIPGGYVTVKFTEKFEKPLPSVNVAALMTDGKDHFVYVVGKDNKVEKRKIVTGSQIYDRQAVLSGLAAGERVITGGLHKAAPGQTVSPVGLAEPGK</sequence>
<dbReference type="InterPro" id="IPR006311">
    <property type="entry name" value="TAT_signal"/>
</dbReference>
<accession>A0A844FZM7</accession>
<dbReference type="NCBIfam" id="TIGR01730">
    <property type="entry name" value="RND_mfp"/>
    <property type="match status" value="1"/>
</dbReference>
<evidence type="ECO:0000256" key="1">
    <source>
        <dbReference type="ARBA" id="ARBA00004196"/>
    </source>
</evidence>
<evidence type="ECO:0000259" key="5">
    <source>
        <dbReference type="Pfam" id="PF25876"/>
    </source>
</evidence>
<feature type="domain" description="Multidrug resistance protein MdtA-like beta-barrel" evidence="7">
    <location>
        <begin position="207"/>
        <end position="287"/>
    </location>
</feature>
<evidence type="ECO:0000256" key="4">
    <source>
        <dbReference type="SAM" id="SignalP"/>
    </source>
</evidence>
<evidence type="ECO:0000256" key="2">
    <source>
        <dbReference type="ARBA" id="ARBA00009477"/>
    </source>
</evidence>
<dbReference type="EMBL" id="VUNS01000004">
    <property type="protein sequence ID" value="MST96566.1"/>
    <property type="molecule type" value="Genomic_DNA"/>
</dbReference>
<dbReference type="InterPro" id="IPR006143">
    <property type="entry name" value="RND_pump_MFP"/>
</dbReference>
<dbReference type="Pfam" id="PF25876">
    <property type="entry name" value="HH_MFP_RND"/>
    <property type="match status" value="1"/>
</dbReference>
<dbReference type="Gene3D" id="2.40.50.100">
    <property type="match status" value="1"/>
</dbReference>
<reference evidence="9 10" key="1">
    <citation type="submission" date="2019-08" db="EMBL/GenBank/DDBJ databases">
        <title>In-depth cultivation of the pig gut microbiome towards novel bacterial diversity and tailored functional studies.</title>
        <authorList>
            <person name="Wylensek D."/>
            <person name="Hitch T.C.A."/>
            <person name="Clavel T."/>
        </authorList>
    </citation>
    <scope>NUCLEOTIDE SEQUENCE [LARGE SCALE GENOMIC DNA]</scope>
    <source>
        <strain evidence="9 10">BBE-744-WT-12</strain>
    </source>
</reference>
<dbReference type="Gene3D" id="1.10.287.470">
    <property type="entry name" value="Helix hairpin bin"/>
    <property type="match status" value="1"/>
</dbReference>
<dbReference type="AlphaFoldDB" id="A0A844FZM7"/>
<dbReference type="PROSITE" id="PS51318">
    <property type="entry name" value="TAT"/>
    <property type="match status" value="1"/>
</dbReference>
<evidence type="ECO:0000313" key="9">
    <source>
        <dbReference type="EMBL" id="MST96566.1"/>
    </source>
</evidence>
<dbReference type="Proteomes" id="UP000435649">
    <property type="component" value="Unassembled WGS sequence"/>
</dbReference>
<feature type="domain" description="Multidrug resistance protein MdtA-like barrel-sandwich hybrid" evidence="6">
    <location>
        <begin position="62"/>
        <end position="196"/>
    </location>
</feature>
<feature type="chain" id="PRO_5033059642" evidence="4">
    <location>
        <begin position="28"/>
        <end position="371"/>
    </location>
</feature>
<dbReference type="Pfam" id="PF25917">
    <property type="entry name" value="BSH_RND"/>
    <property type="match status" value="1"/>
</dbReference>
<comment type="similarity">
    <text evidence="2">Belongs to the membrane fusion protein (MFP) (TC 8.A.1) family.</text>
</comment>
<keyword evidence="10" id="KW-1185">Reference proteome</keyword>
<dbReference type="GO" id="GO:0046677">
    <property type="term" value="P:response to antibiotic"/>
    <property type="evidence" value="ECO:0007669"/>
    <property type="project" value="TreeGrafter"/>
</dbReference>
<dbReference type="InterPro" id="IPR058626">
    <property type="entry name" value="MdtA-like_b-barrel"/>
</dbReference>
<dbReference type="SUPFAM" id="SSF111369">
    <property type="entry name" value="HlyD-like secretion proteins"/>
    <property type="match status" value="1"/>
</dbReference>
<dbReference type="InterPro" id="IPR058624">
    <property type="entry name" value="MdtA-like_HH"/>
</dbReference>